<evidence type="ECO:0000313" key="3">
    <source>
        <dbReference type="Proteomes" id="UP001231941"/>
    </source>
</evidence>
<gene>
    <name evidence="2" type="ORF">Q5Y73_23755</name>
</gene>
<dbReference type="SUPFAM" id="SSF89360">
    <property type="entry name" value="HesB-like domain"/>
    <property type="match status" value="1"/>
</dbReference>
<protein>
    <submittedName>
        <fullName evidence="2">Iron-sulfur cluster assembly accessory protein</fullName>
    </submittedName>
</protein>
<evidence type="ECO:0000313" key="2">
    <source>
        <dbReference type="EMBL" id="MDP5277116.1"/>
    </source>
</evidence>
<dbReference type="PROSITE" id="PS01152">
    <property type="entry name" value="HESB"/>
    <property type="match status" value="1"/>
</dbReference>
<dbReference type="NCBIfam" id="TIGR00049">
    <property type="entry name" value="iron-sulfur cluster assembly accessory protein"/>
    <property type="match status" value="1"/>
</dbReference>
<dbReference type="Proteomes" id="UP001231941">
    <property type="component" value="Unassembled WGS sequence"/>
</dbReference>
<reference evidence="2 3" key="1">
    <citation type="submission" date="2023-08" db="EMBL/GenBank/DDBJ databases">
        <authorList>
            <person name="Park J.-S."/>
        </authorList>
    </citation>
    <scope>NUCLEOTIDE SEQUENCE [LARGE SCALE GENOMIC DNA]</scope>
    <source>
        <strain evidence="2 3">2205SS18-9</strain>
    </source>
</reference>
<organism evidence="2 3">
    <name type="scientific">Chengkuizengella axinellae</name>
    <dbReference type="NCBI Taxonomy" id="3064388"/>
    <lineage>
        <taxon>Bacteria</taxon>
        <taxon>Bacillati</taxon>
        <taxon>Bacillota</taxon>
        <taxon>Bacilli</taxon>
        <taxon>Bacillales</taxon>
        <taxon>Paenibacillaceae</taxon>
        <taxon>Chengkuizengella</taxon>
    </lineage>
</organism>
<evidence type="ECO:0000259" key="1">
    <source>
        <dbReference type="Pfam" id="PF01521"/>
    </source>
</evidence>
<dbReference type="PANTHER" id="PTHR43011:SF1">
    <property type="entry name" value="IRON-SULFUR CLUSTER ASSEMBLY 2 HOMOLOG, MITOCHONDRIAL"/>
    <property type="match status" value="1"/>
</dbReference>
<proteinExistence type="predicted"/>
<feature type="domain" description="Core" evidence="1">
    <location>
        <begin position="2"/>
        <end position="102"/>
    </location>
</feature>
<dbReference type="Gene3D" id="2.60.300.12">
    <property type="entry name" value="HesB-like domain"/>
    <property type="match status" value="1"/>
</dbReference>
<dbReference type="InterPro" id="IPR016092">
    <property type="entry name" value="ATAP"/>
</dbReference>
<comment type="caution">
    <text evidence="2">The sequence shown here is derived from an EMBL/GenBank/DDBJ whole genome shotgun (WGS) entry which is preliminary data.</text>
</comment>
<dbReference type="InterPro" id="IPR000361">
    <property type="entry name" value="ATAP_core_dom"/>
</dbReference>
<dbReference type="InterPro" id="IPR017870">
    <property type="entry name" value="FeS_cluster_insertion_CS"/>
</dbReference>
<accession>A0ABT9J664</accession>
<dbReference type="Pfam" id="PF01521">
    <property type="entry name" value="Fe-S_biosyn"/>
    <property type="match status" value="1"/>
</dbReference>
<keyword evidence="3" id="KW-1185">Reference proteome</keyword>
<dbReference type="EMBL" id="JAVAMP010000025">
    <property type="protein sequence ID" value="MDP5277116.1"/>
    <property type="molecule type" value="Genomic_DNA"/>
</dbReference>
<dbReference type="RefSeq" id="WP_305994418.1">
    <property type="nucleotide sequence ID" value="NZ_JAVAMP010000025.1"/>
</dbReference>
<dbReference type="PANTHER" id="PTHR43011">
    <property type="entry name" value="IRON-SULFUR CLUSTER ASSEMBLY 2 HOMOLOG, MITOCHONDRIAL"/>
    <property type="match status" value="1"/>
</dbReference>
<dbReference type="InterPro" id="IPR035903">
    <property type="entry name" value="HesB-like_dom_sf"/>
</dbReference>
<sequence length="107" mass="11909">MISISEQAIQKIIEMKKMYDSDVFLKIDVKSGGCSGFTYMIGFDKKKGENDNIVDINGMKVLLNKEYESYLKDIVVDFIQTESAEGFNIYNPNATSTCGCGNSFSCS</sequence>
<name>A0ABT9J664_9BACL</name>